<dbReference type="SUPFAM" id="SSF88659">
    <property type="entry name" value="Sigma3 and sigma4 domains of RNA polymerase sigma factors"/>
    <property type="match status" value="1"/>
</dbReference>
<comment type="caution">
    <text evidence="1">The sequence shown here is derived from an EMBL/GenBank/DDBJ whole genome shotgun (WGS) entry which is preliminary data.</text>
</comment>
<evidence type="ECO:0000313" key="2">
    <source>
        <dbReference type="Proteomes" id="UP000636960"/>
    </source>
</evidence>
<keyword evidence="2" id="KW-1185">Reference proteome</keyword>
<dbReference type="RefSeq" id="WP_203791351.1">
    <property type="nucleotide sequence ID" value="NZ_BOMV01000125.1"/>
</dbReference>
<gene>
    <name evidence="1" type="ORF">Ari01nite_97160</name>
</gene>
<dbReference type="InterPro" id="IPR013324">
    <property type="entry name" value="RNA_pol_sigma_r3/r4-like"/>
</dbReference>
<dbReference type="AlphaFoldDB" id="A0A919KDC8"/>
<organism evidence="1 2">
    <name type="scientific">Paractinoplanes rishiriensis</name>
    <dbReference type="NCBI Taxonomy" id="1050105"/>
    <lineage>
        <taxon>Bacteria</taxon>
        <taxon>Bacillati</taxon>
        <taxon>Actinomycetota</taxon>
        <taxon>Actinomycetes</taxon>
        <taxon>Micromonosporales</taxon>
        <taxon>Micromonosporaceae</taxon>
        <taxon>Paractinoplanes</taxon>
    </lineage>
</organism>
<protein>
    <submittedName>
        <fullName evidence="1">Uncharacterized protein</fullName>
    </submittedName>
</protein>
<dbReference type="EMBL" id="BOMV01000125">
    <property type="protein sequence ID" value="GIF02252.1"/>
    <property type="molecule type" value="Genomic_DNA"/>
</dbReference>
<proteinExistence type="predicted"/>
<reference evidence="1" key="1">
    <citation type="submission" date="2021-01" db="EMBL/GenBank/DDBJ databases">
        <title>Whole genome shotgun sequence of Actinoplanes rishiriensis NBRC 108556.</title>
        <authorList>
            <person name="Komaki H."/>
            <person name="Tamura T."/>
        </authorList>
    </citation>
    <scope>NUCLEOTIDE SEQUENCE</scope>
    <source>
        <strain evidence="1">NBRC 108556</strain>
    </source>
</reference>
<dbReference type="Proteomes" id="UP000636960">
    <property type="component" value="Unassembled WGS sequence"/>
</dbReference>
<evidence type="ECO:0000313" key="1">
    <source>
        <dbReference type="EMBL" id="GIF02252.1"/>
    </source>
</evidence>
<sequence length="115" mass="12783">MTTYDRALVKRLLPAVWDSNYAYGMTDTGPTPGMPRAQVDPAHAGTLFAHIADIKTGWTKAPLRDTERKAILMRYGLDIPEEHVAQMEGVTRQAINYRVKQGVRCIVATLNGEPD</sequence>
<accession>A0A919KDC8</accession>
<name>A0A919KDC8_9ACTN</name>